<dbReference type="EMBL" id="CAADGH010000143">
    <property type="protein sequence ID" value="VFK77461.1"/>
    <property type="molecule type" value="Genomic_DNA"/>
</dbReference>
<accession>A0A450XV75</accession>
<organism evidence="2">
    <name type="scientific">Candidatus Kentrum sp. MB</name>
    <dbReference type="NCBI Taxonomy" id="2138164"/>
    <lineage>
        <taxon>Bacteria</taxon>
        <taxon>Pseudomonadati</taxon>
        <taxon>Pseudomonadota</taxon>
        <taxon>Gammaproteobacteria</taxon>
        <taxon>Candidatus Kentrum</taxon>
    </lineage>
</organism>
<reference evidence="2" key="1">
    <citation type="submission" date="2019-02" db="EMBL/GenBank/DDBJ databases">
        <authorList>
            <person name="Gruber-Vodicka R. H."/>
            <person name="Seah K. B. B."/>
        </authorList>
    </citation>
    <scope>NUCLEOTIDE SEQUENCE</scope>
    <source>
        <strain evidence="2">BECK_BZ197</strain>
        <strain evidence="4">BECK_BZ198</strain>
        <strain evidence="3">BECK_BZ199</strain>
    </source>
</reference>
<evidence type="ECO:0000313" key="4">
    <source>
        <dbReference type="EMBL" id="VFK77461.1"/>
    </source>
</evidence>
<dbReference type="AlphaFoldDB" id="A0A450XV75"/>
<proteinExistence type="predicted"/>
<protein>
    <submittedName>
        <fullName evidence="2">Uncharacterized protein</fullName>
    </submittedName>
</protein>
<dbReference type="EMBL" id="CAADFQ010000152">
    <property type="protein sequence ID" value="VFK35843.1"/>
    <property type="molecule type" value="Genomic_DNA"/>
</dbReference>
<evidence type="ECO:0000313" key="2">
    <source>
        <dbReference type="EMBL" id="VFK33172.1"/>
    </source>
</evidence>
<gene>
    <name evidence="2" type="ORF">BECKMB1821G_GA0114241_11411</name>
    <name evidence="4" type="ORF">BECKMB1821H_GA0114242_11431</name>
    <name evidence="3" type="ORF">BECKMB1821I_GA0114274_11521</name>
</gene>
<sequence>MVAMIVEVFLPNHFDIFVHFFILLAMLSLFPLMECIIRVDTRVDKR</sequence>
<keyword evidence="1" id="KW-0812">Transmembrane</keyword>
<dbReference type="EMBL" id="CAADFO010000141">
    <property type="protein sequence ID" value="VFK33172.1"/>
    <property type="molecule type" value="Genomic_DNA"/>
</dbReference>
<keyword evidence="1" id="KW-0472">Membrane</keyword>
<keyword evidence="1" id="KW-1133">Transmembrane helix</keyword>
<feature type="transmembrane region" description="Helical" evidence="1">
    <location>
        <begin position="16"/>
        <end position="37"/>
    </location>
</feature>
<evidence type="ECO:0000313" key="3">
    <source>
        <dbReference type="EMBL" id="VFK35843.1"/>
    </source>
</evidence>
<name>A0A450XV75_9GAMM</name>
<evidence type="ECO:0000256" key="1">
    <source>
        <dbReference type="SAM" id="Phobius"/>
    </source>
</evidence>